<feature type="region of interest" description="Disordered" evidence="4">
    <location>
        <begin position="1009"/>
        <end position="1035"/>
    </location>
</feature>
<dbReference type="VEuPathDB" id="TriTrypDB:LDHU3_02.0590"/>
<feature type="region of interest" description="Disordered" evidence="4">
    <location>
        <begin position="1"/>
        <end position="72"/>
    </location>
</feature>
<dbReference type="Proteomes" id="UP000318821">
    <property type="component" value="Unassembled WGS sequence"/>
</dbReference>
<evidence type="ECO:0000313" key="6">
    <source>
        <dbReference type="Proteomes" id="UP000318821"/>
    </source>
</evidence>
<comment type="similarity">
    <text evidence="1">Belongs to the glycerate kinase type-1 family.</text>
</comment>
<organism evidence="5 6">
    <name type="scientific">Leishmania donovani</name>
    <dbReference type="NCBI Taxonomy" id="5661"/>
    <lineage>
        <taxon>Eukaryota</taxon>
        <taxon>Discoba</taxon>
        <taxon>Euglenozoa</taxon>
        <taxon>Kinetoplastea</taxon>
        <taxon>Metakinetoplastina</taxon>
        <taxon>Trypanosomatida</taxon>
        <taxon>Trypanosomatidae</taxon>
        <taxon>Leishmaniinae</taxon>
        <taxon>Leishmania</taxon>
    </lineage>
</organism>
<feature type="region of interest" description="Disordered" evidence="4">
    <location>
        <begin position="521"/>
        <end position="541"/>
    </location>
</feature>
<dbReference type="InterPro" id="IPR004381">
    <property type="entry name" value="Glycerate_kinase"/>
</dbReference>
<sequence>MPTGCARASSATQQPVSVTLEASSSMPPSPGAAAAAASAATRSIASPVPRSPAPKRHEARQDAPHPHRPVQPPLRISALSAAIPHLGQLHHSHRHGDGASPLHVLCACDTFKGTLPSDKVGEAVEKGYWQAWAKTRSSATVQSHVLPAVTAPSEEVSVPSPTSSPLHLVVPPLAASLLSAQHPSVLPADAVRFLHTPMSDGGAGLLDSVTYASTHASMTWGTMPNLSPSGGALRLQRVYVPASVPITGPLGAAITTDTGGARSAAPASRRVSFACDVERRVLVVEMAEAAGLTRIARPQDRHPGRTTSYGVGELIRYALAYMAEAAHVQAEADVASKTPSLDSAPGSCGGVRLFLGIGGSSTNDGGLGALQALGLEVFVDAAHARATDCGHDGARRARASTAVPDAHAAPTHVDDGAGVRLARPFRGEDLAHVTRVCIGAEMQCIFPYLPEAATPPTETGTGGDDAHAAPPPHSSLSPARACYITEVCLICDVDNTLVGARGATYAFGPQKCAAPHAAAPLSPATAAGTPPAGAHADSAGVEAAEDAAVGTVTSAAQQQMLDSLEAGMRHASARIVASVWRPLAAADAASAAHAQHAAGEARHMAVGSDKGDSVAEAAVLEDLLYRRGGGGAGGMSGFFRYLLLARYVPGADVVGGLLGLYETPQVAQLLRSEDSVSLRRAAATAAEKRGGQRSDDALPVPAEWSAHVSGQPTAFPLRCPRGCLFHTCDVVVSGEGSFDEQTILSHKTVGRLLEMCTVANAYRLWHHYCDDVGEAAAAWSERRGCRCITDVVVVCGRCGFGDYTHLQSAALQAVCTTLLPLHIPNRCVATAAATSTLREADGANADDTRLHMYLQDLMQSSAFWRACGESSSAPEDDQGLKYLLSAYCVPRVTVLPLTPTLFPVPAAMQQPFLCYCQGDPSERTSRCRRQRRLAPAHEGPLSSAIRSRPPHRERRGHNLAETQESQAGCAATVDVDVTVTCSSFTSELQRLFPWSAAYSLWQQRRRQRRTSATSARSALPSTAPQGEDWVPSEPPAAEEGYDWRCLFIVRYEPHPARLCATPTTQKSTAERGCGGSTAAAAISAARHSCRESRRRSRASQQSQAGIRETPLNTTAAMATESTCESRAVQLWREVLLSSSSRRAEASCPLHESQVGGSSHAALRGAAHTTMNGRQGFHAGARMPAAGITDSPTTRRAGGDVRGKRAAVPSNTLSEAPLPPLFAWTTPPTYEIYHLCGDLDLPRSGAASPAHVYPAQVTQEAWTPLEHRRRRSDIVRRLRRVGRLHAIPGLPQLPPLLLSRERAMPSAEVLDGAAGCAKRSRQRSQRLSQAGANKTDTLRVVPRVDKTYAIEDDEDMSVAQEDVLVGTVCSLHDYCHYLTGIGNLEDGEAADDADGVAHLSPSHKNQLTTDSPAFGGRSAHVPEMASDCVSGTAGAEKTGRGMCFTNLSKRLQVLGDDDGGKAVLSELDDQQQVRGKHGTATAGIRPRRLYEDVGHHHWSCIASDAFLEEKVRICRRSHEPSRTTAAVSCAHPPAPPQRLHVAAPVPRRQERAAHSGRERAAPKTDAGVLPLSSTSCAALSPAAPDVLEVGCSAAALSASHSVGVLLAHQHEWIYFSVLFHTHAVQLPRTSAASAAARLASNRSLDLSHLYCFLDPPCRLYTEELEDRGTEASGRAALVASAPLSPCAAPMASPHTWLVYVHPDVSVQTLPRLWTRAFGEDTSNSSGGAGQEACEGGTTRVLDGRHEVDGRDGRAEHEGVVPSSFYAAVARKRRRQAAEVEMLCRHLLSTTPPRRKASSALLVHPAEVSVSARARSRGRPIAAASTKAGTGIASSTPSKAAVLMSDAASQRLPTSATALPHEEDGHRQQQQQALACALPVSPLPRGTALLKRRHWLAKPFVLVEELKYGRVVKYSHAELAAPRVL</sequence>
<evidence type="ECO:0000256" key="1">
    <source>
        <dbReference type="ARBA" id="ARBA00006284"/>
    </source>
</evidence>
<name>A0A504X9W5_LEIDO</name>
<dbReference type="Pfam" id="PF02595">
    <property type="entry name" value="Gly_kinase"/>
    <property type="match status" value="2"/>
</dbReference>
<keyword evidence="3 5" id="KW-0418">Kinase</keyword>
<dbReference type="PANTHER" id="PTHR21599">
    <property type="entry name" value="GLYCERATE KINASE"/>
    <property type="match status" value="1"/>
</dbReference>
<feature type="region of interest" description="Disordered" evidence="4">
    <location>
        <begin position="1313"/>
        <end position="1333"/>
    </location>
</feature>
<dbReference type="GO" id="GO:0008887">
    <property type="term" value="F:glycerate kinase activity"/>
    <property type="evidence" value="ECO:0007669"/>
    <property type="project" value="InterPro"/>
</dbReference>
<accession>A0A504X9W5</accession>
<feature type="region of interest" description="Disordered" evidence="4">
    <location>
        <begin position="455"/>
        <end position="475"/>
    </location>
</feature>
<proteinExistence type="inferred from homology"/>
<dbReference type="InterPro" id="IPR018197">
    <property type="entry name" value="Glycerate_kinase_RE-like"/>
</dbReference>
<dbReference type="EMBL" id="RHLD01000062">
    <property type="protein sequence ID" value="TPP43969.1"/>
    <property type="molecule type" value="Genomic_DNA"/>
</dbReference>
<gene>
    <name evidence="5" type="ORF">CGC20_37105</name>
</gene>
<feature type="region of interest" description="Disordered" evidence="4">
    <location>
        <begin position="926"/>
        <end position="965"/>
    </location>
</feature>
<dbReference type="Gene3D" id="3.40.50.10350">
    <property type="entry name" value="Glycerate kinase, domain 1"/>
    <property type="match status" value="1"/>
</dbReference>
<feature type="compositionally biased region" description="Polar residues" evidence="4">
    <location>
        <begin position="9"/>
        <end position="21"/>
    </location>
</feature>
<dbReference type="VEuPathDB" id="TriTrypDB:LdCL_020010100"/>
<keyword evidence="2" id="KW-0808">Transferase</keyword>
<reference evidence="6" key="1">
    <citation type="submission" date="2019-02" db="EMBL/GenBank/DDBJ databases">
        <title>FDA dAtabase for Regulatory Grade micrObial Sequences (FDA-ARGOS): Supporting development and validation of Infectious Disease Dx tests.</title>
        <authorList>
            <person name="Duncan R."/>
            <person name="Fisher C."/>
            <person name="Tallon L."/>
            <person name="Sadzewicz L."/>
            <person name="Sengamalay N."/>
            <person name="Ott S."/>
            <person name="Godinez A."/>
            <person name="Nagaraj S."/>
            <person name="Vavikolanu K."/>
            <person name="Vyas G."/>
            <person name="Nadendla S."/>
            <person name="Aluvathingal J."/>
            <person name="Sichtig H."/>
        </authorList>
    </citation>
    <scope>NUCLEOTIDE SEQUENCE [LARGE SCALE GENOMIC DNA]</scope>
    <source>
        <strain evidence="6">FDAARGOS_360</strain>
    </source>
</reference>
<evidence type="ECO:0000256" key="4">
    <source>
        <dbReference type="SAM" id="MobiDB-lite"/>
    </source>
</evidence>
<dbReference type="VEuPathDB" id="TriTrypDB:LdBPK_020470.1"/>
<dbReference type="GO" id="GO:0031388">
    <property type="term" value="P:organic acid phosphorylation"/>
    <property type="evidence" value="ECO:0007669"/>
    <property type="project" value="InterPro"/>
</dbReference>
<evidence type="ECO:0000313" key="5">
    <source>
        <dbReference type="EMBL" id="TPP43969.1"/>
    </source>
</evidence>
<feature type="region of interest" description="Disordered" evidence="4">
    <location>
        <begin position="1084"/>
        <end position="1108"/>
    </location>
</feature>
<feature type="compositionally biased region" description="Basic residues" evidence="4">
    <location>
        <begin position="948"/>
        <end position="957"/>
    </location>
</feature>
<dbReference type="VEuPathDB" id="TriTrypDB:LDHU3_02.0580"/>
<evidence type="ECO:0000256" key="2">
    <source>
        <dbReference type="ARBA" id="ARBA00022679"/>
    </source>
</evidence>
<dbReference type="VEuPathDB" id="TriTrypDB:LdBPK_020460.1"/>
<dbReference type="InterPro" id="IPR036129">
    <property type="entry name" value="Glycerate_kinase_sf"/>
</dbReference>
<protein>
    <submittedName>
        <fullName evidence="5">Glycerate kinase family protein</fullName>
    </submittedName>
</protein>
<feature type="region of interest" description="Disordered" evidence="4">
    <location>
        <begin position="1719"/>
        <end position="1743"/>
    </location>
</feature>
<feature type="compositionally biased region" description="Basic and acidic residues" evidence="4">
    <location>
        <begin position="55"/>
        <end position="65"/>
    </location>
</feature>
<feature type="compositionally biased region" description="Basic and acidic residues" evidence="4">
    <location>
        <begin position="1546"/>
        <end position="1561"/>
    </location>
</feature>
<dbReference type="Gene3D" id="3.90.1510.10">
    <property type="entry name" value="Glycerate kinase, domain 2"/>
    <property type="match status" value="1"/>
</dbReference>
<dbReference type="InterPro" id="IPR018193">
    <property type="entry name" value="Glyc_kinase_flavodox-like_fold"/>
</dbReference>
<feature type="compositionally biased region" description="Low complexity" evidence="4">
    <location>
        <begin position="22"/>
        <end position="47"/>
    </location>
</feature>
<comment type="caution">
    <text evidence="5">The sequence shown here is derived from an EMBL/GenBank/DDBJ whole genome shotgun (WGS) entry which is preliminary data.</text>
</comment>
<feature type="region of interest" description="Disordered" evidence="4">
    <location>
        <begin position="1542"/>
        <end position="1564"/>
    </location>
</feature>
<feature type="region of interest" description="Disordered" evidence="4">
    <location>
        <begin position="1183"/>
        <end position="1205"/>
    </location>
</feature>
<evidence type="ECO:0000256" key="3">
    <source>
        <dbReference type="ARBA" id="ARBA00022777"/>
    </source>
</evidence>
<dbReference type="PANTHER" id="PTHR21599:SF0">
    <property type="entry name" value="GLYCERATE KINASE"/>
    <property type="match status" value="1"/>
</dbReference>
<dbReference type="VEuPathDB" id="TriTrypDB:LdCL_020010200"/>
<dbReference type="SUPFAM" id="SSF110738">
    <property type="entry name" value="Glycerate kinase I"/>
    <property type="match status" value="3"/>
</dbReference>